<proteinExistence type="predicted"/>
<name>A0A1F6TK59_9BACT</name>
<feature type="domain" description="HIT" evidence="4">
    <location>
        <begin position="8"/>
        <end position="110"/>
    </location>
</feature>
<evidence type="ECO:0000259" key="4">
    <source>
        <dbReference type="PROSITE" id="PS51084"/>
    </source>
</evidence>
<accession>A0A1F6TK59</accession>
<dbReference type="GO" id="GO:0003824">
    <property type="term" value="F:catalytic activity"/>
    <property type="evidence" value="ECO:0007669"/>
    <property type="project" value="InterPro"/>
</dbReference>
<dbReference type="AlphaFoldDB" id="A0A1F6TK59"/>
<dbReference type="InterPro" id="IPR001310">
    <property type="entry name" value="Histidine_triad_HIT"/>
</dbReference>
<reference evidence="5 6" key="1">
    <citation type="journal article" date="2016" name="Nat. Commun.">
        <title>Thousands of microbial genomes shed light on interconnected biogeochemical processes in an aquifer system.</title>
        <authorList>
            <person name="Anantharaman K."/>
            <person name="Brown C.T."/>
            <person name="Hug L.A."/>
            <person name="Sharon I."/>
            <person name="Castelle C.J."/>
            <person name="Probst A.J."/>
            <person name="Thomas B.C."/>
            <person name="Singh A."/>
            <person name="Wilkins M.J."/>
            <person name="Karaoz U."/>
            <person name="Brodie E.L."/>
            <person name="Williams K.H."/>
            <person name="Hubbard S.S."/>
            <person name="Banfield J.F."/>
        </authorList>
    </citation>
    <scope>NUCLEOTIDE SEQUENCE [LARGE SCALE GENOMIC DNA]</scope>
</reference>
<dbReference type="PANTHER" id="PTHR46648">
    <property type="entry name" value="HIT FAMILY PROTEIN 1"/>
    <property type="match status" value="1"/>
</dbReference>
<dbReference type="InterPro" id="IPR036265">
    <property type="entry name" value="HIT-like_sf"/>
</dbReference>
<dbReference type="EMBL" id="MFTD01000048">
    <property type="protein sequence ID" value="OGI45466.1"/>
    <property type="molecule type" value="Genomic_DNA"/>
</dbReference>
<dbReference type="PRINTS" id="PR00332">
    <property type="entry name" value="HISTRIAD"/>
</dbReference>
<dbReference type="SUPFAM" id="SSF54197">
    <property type="entry name" value="HIT-like"/>
    <property type="match status" value="1"/>
</dbReference>
<feature type="active site" description="Tele-AMP-histidine intermediate" evidence="1">
    <location>
        <position position="97"/>
    </location>
</feature>
<evidence type="ECO:0000313" key="5">
    <source>
        <dbReference type="EMBL" id="OGI45466.1"/>
    </source>
</evidence>
<organism evidence="5 6">
    <name type="scientific">Candidatus Nomurabacteria bacterium GWB1_40_6</name>
    <dbReference type="NCBI Taxonomy" id="1801727"/>
    <lineage>
        <taxon>Bacteria</taxon>
        <taxon>Candidatus Nomuraibacteriota</taxon>
    </lineage>
</organism>
<gene>
    <name evidence="5" type="ORF">A2121_00880</name>
</gene>
<dbReference type="PROSITE" id="PS51084">
    <property type="entry name" value="HIT_2"/>
    <property type="match status" value="1"/>
</dbReference>
<dbReference type="GO" id="GO:0009117">
    <property type="term" value="P:nucleotide metabolic process"/>
    <property type="evidence" value="ECO:0007669"/>
    <property type="project" value="TreeGrafter"/>
</dbReference>
<evidence type="ECO:0000256" key="3">
    <source>
        <dbReference type="PROSITE-ProRule" id="PRU00464"/>
    </source>
</evidence>
<comment type="caution">
    <text evidence="5">The sequence shown here is derived from an EMBL/GenBank/DDBJ whole genome shotgun (WGS) entry which is preliminary data.</text>
</comment>
<dbReference type="Proteomes" id="UP000176484">
    <property type="component" value="Unassembled WGS sequence"/>
</dbReference>
<dbReference type="PANTHER" id="PTHR46648:SF1">
    <property type="entry name" value="ADENOSINE 5'-MONOPHOSPHORAMIDASE HNT1"/>
    <property type="match status" value="1"/>
</dbReference>
<evidence type="ECO:0000256" key="2">
    <source>
        <dbReference type="PIRSR" id="PIRSR601310-3"/>
    </source>
</evidence>
<evidence type="ECO:0000313" key="6">
    <source>
        <dbReference type="Proteomes" id="UP000176484"/>
    </source>
</evidence>
<protein>
    <recommendedName>
        <fullName evidence="4">HIT domain-containing protein</fullName>
    </recommendedName>
</protein>
<dbReference type="Gene3D" id="3.30.428.10">
    <property type="entry name" value="HIT-like"/>
    <property type="match status" value="1"/>
</dbReference>
<dbReference type="InterPro" id="IPR011146">
    <property type="entry name" value="HIT-like"/>
</dbReference>
<feature type="short sequence motif" description="Histidine triad motif" evidence="2 3">
    <location>
        <begin position="95"/>
        <end position="99"/>
    </location>
</feature>
<dbReference type="Pfam" id="PF01230">
    <property type="entry name" value="HIT"/>
    <property type="match status" value="1"/>
</dbReference>
<sequence length="133" mass="15068">MENNNDCIFCKISKGEIPSSKIYEDTDFFAFLDIQPVSDGHTLIIPKQHIIWMQEADDETISGIFKLAKKLMLALKSGLNCDYVQVSIVGKDVPHLHVHLIPRHLDDGFPQFETKKYKDGGQELVAQKIIEAL</sequence>
<evidence type="ECO:0000256" key="1">
    <source>
        <dbReference type="PIRSR" id="PIRSR601310-1"/>
    </source>
</evidence>